<dbReference type="Gene3D" id="1.10.8.610">
    <property type="entry name" value="SirC, precorrin-2 dehydrogenase, C-terminal helical domain-like"/>
    <property type="match status" value="1"/>
</dbReference>
<dbReference type="EC" id="1.3.1.76" evidence="2"/>
<protein>
    <recommendedName>
        <fullName evidence="2">precorrin-2 dehydrogenase</fullName>
        <ecNumber evidence="2">1.3.1.76</ecNumber>
    </recommendedName>
</protein>
<dbReference type="InterPro" id="IPR042518">
    <property type="entry name" value="SirC_C"/>
</dbReference>
<feature type="domain" description="Siroheme synthase central" evidence="7">
    <location>
        <begin position="122"/>
        <end position="148"/>
    </location>
</feature>
<dbReference type="SUPFAM" id="SSF75615">
    <property type="entry name" value="Siroheme synthase middle domains-like"/>
    <property type="match status" value="1"/>
</dbReference>
<dbReference type="EMBL" id="JACRDE010000057">
    <property type="protein sequence ID" value="MBI5248273.1"/>
    <property type="molecule type" value="Genomic_DNA"/>
</dbReference>
<dbReference type="GO" id="GO:0019354">
    <property type="term" value="P:siroheme biosynthetic process"/>
    <property type="evidence" value="ECO:0007669"/>
    <property type="project" value="InterPro"/>
</dbReference>
<comment type="catalytic activity">
    <reaction evidence="6">
        <text>precorrin-2 + NAD(+) = sirohydrochlorin + NADH + 2 H(+)</text>
        <dbReference type="Rhea" id="RHEA:15613"/>
        <dbReference type="ChEBI" id="CHEBI:15378"/>
        <dbReference type="ChEBI" id="CHEBI:57540"/>
        <dbReference type="ChEBI" id="CHEBI:57945"/>
        <dbReference type="ChEBI" id="CHEBI:58351"/>
        <dbReference type="ChEBI" id="CHEBI:58827"/>
        <dbReference type="EC" id="1.3.1.76"/>
    </reaction>
</comment>
<dbReference type="InterPro" id="IPR036291">
    <property type="entry name" value="NAD(P)-bd_dom_sf"/>
</dbReference>
<evidence type="ECO:0000256" key="3">
    <source>
        <dbReference type="ARBA" id="ARBA00023002"/>
    </source>
</evidence>
<dbReference type="InterPro" id="IPR028161">
    <property type="entry name" value="Met8-like"/>
</dbReference>
<evidence type="ECO:0000256" key="1">
    <source>
        <dbReference type="ARBA" id="ARBA00005010"/>
    </source>
</evidence>
<keyword evidence="4" id="KW-0520">NAD</keyword>
<evidence type="ECO:0000256" key="4">
    <source>
        <dbReference type="ARBA" id="ARBA00023027"/>
    </source>
</evidence>
<keyword evidence="5" id="KW-0627">Porphyrin biosynthesis</keyword>
<dbReference type="GO" id="GO:0043115">
    <property type="term" value="F:precorrin-2 dehydrogenase activity"/>
    <property type="evidence" value="ECO:0007669"/>
    <property type="project" value="UniProtKB-EC"/>
</dbReference>
<dbReference type="Gene3D" id="3.40.50.720">
    <property type="entry name" value="NAD(P)-binding Rossmann-like Domain"/>
    <property type="match status" value="1"/>
</dbReference>
<proteinExistence type="predicted"/>
<name>A0A9D6UXS7_9BACT</name>
<dbReference type="PANTHER" id="PTHR35330">
    <property type="entry name" value="SIROHEME BIOSYNTHESIS PROTEIN MET8"/>
    <property type="match status" value="1"/>
</dbReference>
<accession>A0A9D6UXS7</accession>
<dbReference type="InterPro" id="IPR006367">
    <property type="entry name" value="Sirohaem_synthase_N"/>
</dbReference>
<dbReference type="NCBIfam" id="TIGR01470">
    <property type="entry name" value="cysG_Nterm"/>
    <property type="match status" value="1"/>
</dbReference>
<evidence type="ECO:0000256" key="5">
    <source>
        <dbReference type="ARBA" id="ARBA00023244"/>
    </source>
</evidence>
<comment type="caution">
    <text evidence="8">The sequence shown here is derived from an EMBL/GenBank/DDBJ whole genome shotgun (WGS) entry which is preliminary data.</text>
</comment>
<dbReference type="InterPro" id="IPR028281">
    <property type="entry name" value="Sirohaem_synthase_central"/>
</dbReference>
<reference evidence="8" key="1">
    <citation type="submission" date="2020-07" db="EMBL/GenBank/DDBJ databases">
        <title>Huge and variable diversity of episymbiotic CPR bacteria and DPANN archaea in groundwater ecosystems.</title>
        <authorList>
            <person name="He C.Y."/>
            <person name="Keren R."/>
            <person name="Whittaker M."/>
            <person name="Farag I.F."/>
            <person name="Doudna J."/>
            <person name="Cate J.H.D."/>
            <person name="Banfield J.F."/>
        </authorList>
    </citation>
    <scope>NUCLEOTIDE SEQUENCE</scope>
    <source>
        <strain evidence="8">NC_groundwater_1664_Pr3_B-0.1um_52_9</strain>
    </source>
</reference>
<sequence>MKPYPVMMNLEGRKVLVVGGGRVARRKAGSLLESGASVVVISPELETELQDLAKQAKIEWVPGYFDESLLDRYPDATLVFGTTNNRDVNVRVHRACLDRRIPCNIADVPDLCTFIVPAVITQGDLMIAVSTGGSSPALARRIREDLEQRFGPEYAEMTRVMGDIRKLVLAIGMPSDENKKLFTEILDSGLLDALKNNDRQRVLEILGSILPKEVDPKSAAAETADN</sequence>
<dbReference type="PANTHER" id="PTHR35330:SF1">
    <property type="entry name" value="SIROHEME BIOSYNTHESIS PROTEIN MET8"/>
    <property type="match status" value="1"/>
</dbReference>
<dbReference type="GO" id="GO:0004325">
    <property type="term" value="F:ferrochelatase activity"/>
    <property type="evidence" value="ECO:0007669"/>
    <property type="project" value="InterPro"/>
</dbReference>
<evidence type="ECO:0000256" key="2">
    <source>
        <dbReference type="ARBA" id="ARBA00012400"/>
    </source>
</evidence>
<evidence type="ECO:0000256" key="6">
    <source>
        <dbReference type="ARBA" id="ARBA00047561"/>
    </source>
</evidence>
<evidence type="ECO:0000259" key="7">
    <source>
        <dbReference type="Pfam" id="PF14824"/>
    </source>
</evidence>
<dbReference type="Pfam" id="PF14824">
    <property type="entry name" value="Sirohm_synth_M"/>
    <property type="match status" value="1"/>
</dbReference>
<dbReference type="AlphaFoldDB" id="A0A9D6UXS7"/>
<organism evidence="8 9">
    <name type="scientific">Desulfomonile tiedjei</name>
    <dbReference type="NCBI Taxonomy" id="2358"/>
    <lineage>
        <taxon>Bacteria</taxon>
        <taxon>Pseudomonadati</taxon>
        <taxon>Thermodesulfobacteriota</taxon>
        <taxon>Desulfomonilia</taxon>
        <taxon>Desulfomonilales</taxon>
        <taxon>Desulfomonilaceae</taxon>
        <taxon>Desulfomonile</taxon>
    </lineage>
</organism>
<evidence type="ECO:0000313" key="9">
    <source>
        <dbReference type="Proteomes" id="UP000807825"/>
    </source>
</evidence>
<dbReference type="Proteomes" id="UP000807825">
    <property type="component" value="Unassembled WGS sequence"/>
</dbReference>
<keyword evidence="3" id="KW-0560">Oxidoreductase</keyword>
<evidence type="ECO:0000313" key="8">
    <source>
        <dbReference type="EMBL" id="MBI5248273.1"/>
    </source>
</evidence>
<dbReference type="Pfam" id="PF13241">
    <property type="entry name" value="NAD_binding_7"/>
    <property type="match status" value="1"/>
</dbReference>
<gene>
    <name evidence="8" type="ORF">HY912_02150</name>
</gene>
<comment type="pathway">
    <text evidence="1">Porphyrin-containing compound metabolism; siroheme biosynthesis; sirohydrochlorin from precorrin-2: step 1/1.</text>
</comment>
<dbReference type="SUPFAM" id="SSF51735">
    <property type="entry name" value="NAD(P)-binding Rossmann-fold domains"/>
    <property type="match status" value="1"/>
</dbReference>